<protein>
    <submittedName>
        <fullName evidence="2">Uncharacterized protein</fullName>
    </submittedName>
</protein>
<evidence type="ECO:0000313" key="2">
    <source>
        <dbReference type="EMBL" id="KAG0317056.1"/>
    </source>
</evidence>
<dbReference type="Gene3D" id="3.80.10.10">
    <property type="entry name" value="Ribonuclease Inhibitor"/>
    <property type="match status" value="1"/>
</dbReference>
<reference evidence="2" key="1">
    <citation type="journal article" date="2020" name="Fungal Divers.">
        <title>Resolving the Mortierellaceae phylogeny through synthesis of multi-gene phylogenetics and phylogenomics.</title>
        <authorList>
            <person name="Vandepol N."/>
            <person name="Liber J."/>
            <person name="Desiro A."/>
            <person name="Na H."/>
            <person name="Kennedy M."/>
            <person name="Barry K."/>
            <person name="Grigoriev I.V."/>
            <person name="Miller A.N."/>
            <person name="O'Donnell K."/>
            <person name="Stajich J.E."/>
            <person name="Bonito G."/>
        </authorList>
    </citation>
    <scope>NUCLEOTIDE SEQUENCE</scope>
    <source>
        <strain evidence="2">NVP60</strain>
    </source>
</reference>
<dbReference type="Proteomes" id="UP000823405">
    <property type="component" value="Unassembled WGS sequence"/>
</dbReference>
<dbReference type="InterPro" id="IPR032675">
    <property type="entry name" value="LRR_dom_sf"/>
</dbReference>
<name>A0A9P6RGW5_9FUNG</name>
<keyword evidence="3" id="KW-1185">Reference proteome</keyword>
<gene>
    <name evidence="2" type="ORF">BGZ97_005968</name>
</gene>
<comment type="caution">
    <text evidence="2">The sequence shown here is derived from an EMBL/GenBank/DDBJ whole genome shotgun (WGS) entry which is preliminary data.</text>
</comment>
<feature type="region of interest" description="Disordered" evidence="1">
    <location>
        <begin position="235"/>
        <end position="256"/>
    </location>
</feature>
<accession>A0A9P6RGW5</accession>
<dbReference type="EMBL" id="JAAAIN010000266">
    <property type="protein sequence ID" value="KAG0317056.1"/>
    <property type="molecule type" value="Genomic_DNA"/>
</dbReference>
<dbReference type="OrthoDB" id="2414739at2759"/>
<evidence type="ECO:0000313" key="3">
    <source>
        <dbReference type="Proteomes" id="UP000823405"/>
    </source>
</evidence>
<dbReference type="SUPFAM" id="SSF52047">
    <property type="entry name" value="RNI-like"/>
    <property type="match status" value="1"/>
</dbReference>
<evidence type="ECO:0000256" key="1">
    <source>
        <dbReference type="SAM" id="MobiDB-lite"/>
    </source>
</evidence>
<sequence length="340" mass="37874">MDLPTFLYIIRQSPSMEILTLRGQWSNFEPETTWTELSTHCAQIRELNIQFNGTIKDFPTIATLVTLFPRLESLFLVRQLFSKDPDLSTLAASLRKHHQQYGTPHPLKTLEITGIVRHQFPIIMDVLTLPIAMESVKIGNIIRYSRFLQDAAPGSLTTLDISSIVFPDFASTFQFFTRLQEFSRLQTLHMWLFHLRDMISHVAFSKIDDESGEDPPLSTVANNQEEEDDDIMIISSSGSSTHSSHSSQSSHSSSSTTSFSVLSTSNVLSLTLIFPSIRTLHVAPVFELLRSGLGPGITVPEAKLLIAAMPSLVDLGLVSSAGGLEVSRLQKEFPDLKIIM</sequence>
<proteinExistence type="predicted"/>
<dbReference type="AlphaFoldDB" id="A0A9P6RGW5"/>
<organism evidence="2 3">
    <name type="scientific">Linnemannia gamsii</name>
    <dbReference type="NCBI Taxonomy" id="64522"/>
    <lineage>
        <taxon>Eukaryota</taxon>
        <taxon>Fungi</taxon>
        <taxon>Fungi incertae sedis</taxon>
        <taxon>Mucoromycota</taxon>
        <taxon>Mortierellomycotina</taxon>
        <taxon>Mortierellomycetes</taxon>
        <taxon>Mortierellales</taxon>
        <taxon>Mortierellaceae</taxon>
        <taxon>Linnemannia</taxon>
    </lineage>
</organism>